<dbReference type="InterPro" id="IPR048502">
    <property type="entry name" value="NamZ_N"/>
</dbReference>
<dbReference type="Pfam" id="PF07075">
    <property type="entry name" value="NamZ_N"/>
    <property type="match status" value="1"/>
</dbReference>
<dbReference type="AlphaFoldDB" id="A0A2P2D9D1"/>
<dbReference type="PIRSF" id="PIRSF016719">
    <property type="entry name" value="UCP016719"/>
    <property type="match status" value="1"/>
</dbReference>
<sequence>MKHEGHFSLKICYIIETYTYMTNYFFRFSLSFLVLACQGNTVPQFRVHPIDSKVRLSQDIFYEKILPTMAGKKLMLATNPSGIGTNPKKIISSLEKHKITLEHLIGLEHGFLGLEEEFSQTPVTMDSTFNRPLYHIYRIKDSELRDLVKEVDFVLFDVQDVGMRCYTYLSVLKRLMDALKNTKTKLIVLDHIHVAMHLPPMGEKMSPKHLNFAGEFPSLLITGMTTGEAALFYNKEYLKETVDLDVIPVEGYKRGMYFEDTGIPWTTPSPNLPMVDSARNYLSLVLLEGVNISVGRGTQAPFVYFGAPWMTNPEELASKLSAIGNKSYYFSTVYFKPTFGPHKGKICSGLRMNLVRPDYDPMLLAYELIRLMKETYPNDFKWSKGSTNHWVDQLWGNDHFRSAINDGKTYVEFHNTYLSDEEKERKRIEPYLIY</sequence>
<dbReference type="EMBL" id="BFAZ01000003">
    <property type="protein sequence ID" value="GBF41241.1"/>
    <property type="molecule type" value="Genomic_DNA"/>
</dbReference>
<organism evidence="3 4">
    <name type="scientific">Leptospira ellinghausenii</name>
    <dbReference type="NCBI Taxonomy" id="1917822"/>
    <lineage>
        <taxon>Bacteria</taxon>
        <taxon>Pseudomonadati</taxon>
        <taxon>Spirochaetota</taxon>
        <taxon>Spirochaetia</taxon>
        <taxon>Leptospirales</taxon>
        <taxon>Leptospiraceae</taxon>
        <taxon>Leptospira</taxon>
    </lineage>
</organism>
<dbReference type="GO" id="GO:0033922">
    <property type="term" value="F:peptidoglycan beta-N-acetylmuramidase activity"/>
    <property type="evidence" value="ECO:0007669"/>
    <property type="project" value="InterPro"/>
</dbReference>
<dbReference type="Proteomes" id="UP000245206">
    <property type="component" value="Unassembled WGS sequence"/>
</dbReference>
<comment type="caution">
    <text evidence="3">The sequence shown here is derived from an EMBL/GenBank/DDBJ whole genome shotgun (WGS) entry which is preliminary data.</text>
</comment>
<dbReference type="PANTHER" id="PTHR42915:SF1">
    <property type="entry name" value="PEPTIDOGLYCAN BETA-N-ACETYLMURAMIDASE NAMZ"/>
    <property type="match status" value="1"/>
</dbReference>
<accession>A0A2P2D9D1</accession>
<keyword evidence="4" id="KW-1185">Reference proteome</keyword>
<dbReference type="Pfam" id="PF20732">
    <property type="entry name" value="NamZ_C"/>
    <property type="match status" value="1"/>
</dbReference>
<gene>
    <name evidence="3" type="ORF">LPTSP2_05130</name>
</gene>
<dbReference type="InterPro" id="IPR048503">
    <property type="entry name" value="NamZ_C"/>
</dbReference>
<dbReference type="PANTHER" id="PTHR42915">
    <property type="entry name" value="HYPOTHETICAL 460 KDA PROTEIN IN FEUA-SIGW INTERGENIC REGION [PRECURSOR]"/>
    <property type="match status" value="1"/>
</dbReference>
<proteinExistence type="predicted"/>
<reference evidence="4" key="1">
    <citation type="journal article" date="2019" name="Microbiol. Immunol.">
        <title>Molecular and phenotypic characterization of Leptospira johnsonii sp. nov., Leptospira ellinghausenii sp. nov. and Leptospira ryugenii sp. nov. isolated from soil and water in Japan.</title>
        <authorList>
            <person name="Masuzawa T."/>
            <person name="Saito M."/>
            <person name="Nakao R."/>
            <person name="Nikaido Y."/>
            <person name="Matsumoto M."/>
            <person name="Ogawa M."/>
            <person name="Yokoyama M."/>
            <person name="Hidaka Y."/>
            <person name="Tomita J."/>
            <person name="Sakakibara K."/>
            <person name="Suzuki K."/>
            <person name="Yasuda S."/>
            <person name="Sato H."/>
            <person name="Yamaguchi M."/>
            <person name="Yoshida S.I."/>
            <person name="Koizumi N."/>
            <person name="Kawamura Y."/>
        </authorList>
    </citation>
    <scope>NUCLEOTIDE SEQUENCE [LARGE SCALE GENOMIC DNA]</scope>
    <source>
        <strain evidence="4">E18</strain>
    </source>
</reference>
<feature type="domain" description="Peptidoglycan beta-N-acetylmuramidase NamZ C-terminal" evidence="2">
    <location>
        <begin position="280"/>
        <end position="434"/>
    </location>
</feature>
<evidence type="ECO:0000313" key="4">
    <source>
        <dbReference type="Proteomes" id="UP000245206"/>
    </source>
</evidence>
<name>A0A2P2D9D1_9LEPT</name>
<protein>
    <submittedName>
        <fullName evidence="3">Uncharacterized protein</fullName>
    </submittedName>
</protein>
<dbReference type="InterPro" id="IPR008302">
    <property type="entry name" value="NamZ"/>
</dbReference>
<evidence type="ECO:0000259" key="1">
    <source>
        <dbReference type="Pfam" id="PF07075"/>
    </source>
</evidence>
<evidence type="ECO:0000313" key="3">
    <source>
        <dbReference type="EMBL" id="GBF41241.1"/>
    </source>
</evidence>
<feature type="domain" description="Peptidoglycan beta-N-acetylmuramidase NamZ N-terminal" evidence="1">
    <location>
        <begin position="76"/>
        <end position="275"/>
    </location>
</feature>
<dbReference type="Gene3D" id="3.90.1150.140">
    <property type="match status" value="1"/>
</dbReference>
<dbReference type="Gene3D" id="3.40.50.12170">
    <property type="entry name" value="Uncharacterised protein PF07075, DUF1343"/>
    <property type="match status" value="1"/>
</dbReference>
<evidence type="ECO:0000259" key="2">
    <source>
        <dbReference type="Pfam" id="PF20732"/>
    </source>
</evidence>